<dbReference type="Pfam" id="PF13855">
    <property type="entry name" value="LRR_8"/>
    <property type="match status" value="1"/>
</dbReference>
<dbReference type="InterPro" id="IPR032675">
    <property type="entry name" value="LRR_dom_sf"/>
</dbReference>
<dbReference type="Proteomes" id="UP000325577">
    <property type="component" value="Linkage Group LG8"/>
</dbReference>
<gene>
    <name evidence="3" type="ORF">F0562_017416</name>
</gene>
<evidence type="ECO:0000313" key="4">
    <source>
        <dbReference type="Proteomes" id="UP000325577"/>
    </source>
</evidence>
<keyword evidence="4" id="KW-1185">Reference proteome</keyword>
<dbReference type="SUPFAM" id="SSF52058">
    <property type="entry name" value="L domain-like"/>
    <property type="match status" value="1"/>
</dbReference>
<dbReference type="InterPro" id="IPR003591">
    <property type="entry name" value="Leu-rich_rpt_typical-subtyp"/>
</dbReference>
<protein>
    <submittedName>
        <fullName evidence="3">Uncharacterized protein</fullName>
    </submittedName>
</protein>
<dbReference type="PANTHER" id="PTHR45752">
    <property type="entry name" value="LEUCINE-RICH REPEAT-CONTAINING"/>
    <property type="match status" value="1"/>
</dbReference>
<dbReference type="InterPro" id="IPR001611">
    <property type="entry name" value="Leu-rich_rpt"/>
</dbReference>
<dbReference type="InterPro" id="IPR050715">
    <property type="entry name" value="LRR-SigEffector_domain"/>
</dbReference>
<dbReference type="OrthoDB" id="1752416at2759"/>
<evidence type="ECO:0000256" key="1">
    <source>
        <dbReference type="ARBA" id="ARBA00022614"/>
    </source>
</evidence>
<reference evidence="3 4" key="1">
    <citation type="submission" date="2019-09" db="EMBL/GenBank/DDBJ databases">
        <title>A chromosome-level genome assembly of the Chinese tupelo Nyssa sinensis.</title>
        <authorList>
            <person name="Yang X."/>
            <person name="Kang M."/>
            <person name="Yang Y."/>
            <person name="Xiong H."/>
            <person name="Wang M."/>
            <person name="Zhang Z."/>
            <person name="Wang Z."/>
            <person name="Wu H."/>
            <person name="Ma T."/>
            <person name="Liu J."/>
            <person name="Xi Z."/>
        </authorList>
    </citation>
    <scope>NUCLEOTIDE SEQUENCE [LARGE SCALE GENOMIC DNA]</scope>
    <source>
        <strain evidence="3">J267</strain>
        <tissue evidence="3">Leaf</tissue>
    </source>
</reference>
<name>A0A5J4ZES0_9ASTE</name>
<dbReference type="EMBL" id="CM018051">
    <property type="protein sequence ID" value="KAA8517123.1"/>
    <property type="molecule type" value="Genomic_DNA"/>
</dbReference>
<dbReference type="GO" id="GO:0051707">
    <property type="term" value="P:response to other organism"/>
    <property type="evidence" value="ECO:0007669"/>
    <property type="project" value="UniProtKB-ARBA"/>
</dbReference>
<sequence>MLLDDGLPNDLESLPSLEVLNLSRNKFHCLPASISRLSKLRILELSQCTMLKSIPDLPANLRTIEIVGADQLREQKQLKASF</sequence>
<keyword evidence="2" id="KW-0677">Repeat</keyword>
<accession>A0A5J4ZES0</accession>
<evidence type="ECO:0000256" key="2">
    <source>
        <dbReference type="ARBA" id="ARBA00022737"/>
    </source>
</evidence>
<keyword evidence="1" id="KW-0433">Leucine-rich repeat</keyword>
<dbReference type="AlphaFoldDB" id="A0A5J4ZES0"/>
<dbReference type="GO" id="GO:0006952">
    <property type="term" value="P:defense response"/>
    <property type="evidence" value="ECO:0007669"/>
    <property type="project" value="UniProtKB-ARBA"/>
</dbReference>
<dbReference type="PANTHER" id="PTHR45752:SF195">
    <property type="entry name" value="LEUCINE-RICH REPEAT (LRR) FAMILY PROTEIN-RELATED"/>
    <property type="match status" value="1"/>
</dbReference>
<proteinExistence type="predicted"/>
<dbReference type="Gene3D" id="3.80.10.10">
    <property type="entry name" value="Ribonuclease Inhibitor"/>
    <property type="match status" value="1"/>
</dbReference>
<evidence type="ECO:0000313" key="3">
    <source>
        <dbReference type="EMBL" id="KAA8517123.1"/>
    </source>
</evidence>
<organism evidence="3 4">
    <name type="scientific">Nyssa sinensis</name>
    <dbReference type="NCBI Taxonomy" id="561372"/>
    <lineage>
        <taxon>Eukaryota</taxon>
        <taxon>Viridiplantae</taxon>
        <taxon>Streptophyta</taxon>
        <taxon>Embryophyta</taxon>
        <taxon>Tracheophyta</taxon>
        <taxon>Spermatophyta</taxon>
        <taxon>Magnoliopsida</taxon>
        <taxon>eudicotyledons</taxon>
        <taxon>Gunneridae</taxon>
        <taxon>Pentapetalae</taxon>
        <taxon>asterids</taxon>
        <taxon>Cornales</taxon>
        <taxon>Nyssaceae</taxon>
        <taxon>Nyssa</taxon>
    </lineage>
</organism>
<dbReference type="SMART" id="SM00369">
    <property type="entry name" value="LRR_TYP"/>
    <property type="match status" value="1"/>
</dbReference>